<keyword evidence="4" id="KW-1185">Reference proteome</keyword>
<dbReference type="Pfam" id="PF02129">
    <property type="entry name" value="Peptidase_S15"/>
    <property type="match status" value="1"/>
</dbReference>
<dbReference type="eggNOG" id="ENOG502QSSF">
    <property type="taxonomic scope" value="Eukaryota"/>
</dbReference>
<keyword evidence="1 3" id="KW-0378">Hydrolase</keyword>
<dbReference type="Gene3D" id="3.40.50.1820">
    <property type="entry name" value="alpha/beta hydrolase"/>
    <property type="match status" value="2"/>
</dbReference>
<dbReference type="STRING" id="857967.G0QJT4"/>
<evidence type="ECO:0000313" key="4">
    <source>
        <dbReference type="Proteomes" id="UP000008983"/>
    </source>
</evidence>
<name>G0QJT4_ICHMU</name>
<dbReference type="InParanoid" id="G0QJT4"/>
<dbReference type="OMA" id="WHERLEH"/>
<dbReference type="GeneID" id="14910715"/>
<gene>
    <name evidence="3" type="ORF">IMG5_008760</name>
</gene>
<dbReference type="Pfam" id="PF08530">
    <property type="entry name" value="PepX_C"/>
    <property type="match status" value="1"/>
</dbReference>
<dbReference type="SUPFAM" id="SSF53474">
    <property type="entry name" value="alpha/beta-Hydrolases"/>
    <property type="match status" value="1"/>
</dbReference>
<evidence type="ECO:0000313" key="3">
    <source>
        <dbReference type="EMBL" id="EGR34527.1"/>
    </source>
</evidence>
<dbReference type="EMBL" id="GL983090">
    <property type="protein sequence ID" value="EGR34527.1"/>
    <property type="molecule type" value="Genomic_DNA"/>
</dbReference>
<organism evidence="3 4">
    <name type="scientific">Ichthyophthirius multifiliis</name>
    <name type="common">White spot disease agent</name>
    <name type="synonym">Ich</name>
    <dbReference type="NCBI Taxonomy" id="5932"/>
    <lineage>
        <taxon>Eukaryota</taxon>
        <taxon>Sar</taxon>
        <taxon>Alveolata</taxon>
        <taxon>Ciliophora</taxon>
        <taxon>Intramacronucleata</taxon>
        <taxon>Oligohymenophorea</taxon>
        <taxon>Hymenostomatida</taxon>
        <taxon>Ophryoglenina</taxon>
        <taxon>Ichthyophthirius</taxon>
    </lineage>
</organism>
<dbReference type="Proteomes" id="UP000008983">
    <property type="component" value="Unassembled WGS sequence"/>
</dbReference>
<accession>G0QJT4</accession>
<reference evidence="3 4" key="1">
    <citation type="submission" date="2011-07" db="EMBL/GenBank/DDBJ databases">
        <authorList>
            <person name="Coyne R."/>
            <person name="Brami D."/>
            <person name="Johnson J."/>
            <person name="Hostetler J."/>
            <person name="Hannick L."/>
            <person name="Clark T."/>
            <person name="Cassidy-Hanley D."/>
            <person name="Inman J."/>
        </authorList>
    </citation>
    <scope>NUCLEOTIDE SEQUENCE [LARGE SCALE GENOMIC DNA]</scope>
    <source>
        <strain evidence="3 4">G5</strain>
    </source>
</reference>
<protein>
    <submittedName>
        <fullName evidence="3">Peptidase S15, putative</fullName>
        <ecNumber evidence="3">3.4.14.11</ecNumber>
    </submittedName>
</protein>
<dbReference type="Gene3D" id="2.60.120.260">
    <property type="entry name" value="Galactose-binding domain-like"/>
    <property type="match status" value="1"/>
</dbReference>
<dbReference type="NCBIfam" id="TIGR00976">
    <property type="entry name" value="CocE_NonD"/>
    <property type="match status" value="1"/>
</dbReference>
<dbReference type="InterPro" id="IPR000383">
    <property type="entry name" value="Xaa-Pro-like_dom"/>
</dbReference>
<dbReference type="EC" id="3.4.14.11" evidence="3"/>
<feature type="domain" description="Xaa-Pro dipeptidyl-peptidase C-terminal" evidence="2">
    <location>
        <begin position="172"/>
        <end position="410"/>
    </location>
</feature>
<dbReference type="SMART" id="SM00939">
    <property type="entry name" value="PepX_C"/>
    <property type="match status" value="1"/>
</dbReference>
<dbReference type="SUPFAM" id="SSF49785">
    <property type="entry name" value="Galactose-binding domain-like"/>
    <property type="match status" value="1"/>
</dbReference>
<feature type="non-terminal residue" evidence="3">
    <location>
        <position position="437"/>
    </location>
</feature>
<dbReference type="AlphaFoldDB" id="G0QJT4"/>
<evidence type="ECO:0000259" key="2">
    <source>
        <dbReference type="SMART" id="SM00939"/>
    </source>
</evidence>
<dbReference type="InterPro" id="IPR008979">
    <property type="entry name" value="Galactose-bd-like_sf"/>
</dbReference>
<dbReference type="GO" id="GO:0008239">
    <property type="term" value="F:dipeptidyl-peptidase activity"/>
    <property type="evidence" value="ECO:0007669"/>
    <property type="project" value="UniProtKB-EC"/>
</dbReference>
<dbReference type="SMR" id="G0QJT4"/>
<sequence>MMGISWGGFNALQIAFYNPKPLKAIVSIDSTDDRYEDDIHYKGGCLLNDNNYWAFIMLAYSSRPPDPLLLPQNWKDIWKERLQNNPLLIETWLNHQYKDDYWKHGSICENYDNIKCAVYLVGGWKDSYFNTVFRMLQNLKCCPKKALIGPWNHKYPHFAKPGPRIGFLQEVLRWWDQWLKKKDTNITKEPLCTVYLQEYQRPQGYYENIPGEWILENEWPSQNIYQKIYYLNNSNKLQDQELQSEQFIQINTLQNNGLYCGEFCAWGDGERHPLNQIIDDSKSVLFDGDVLQQDFVVFGQPILKVSLKSNKNKAYLIIRLCEVSQQGNKQESTRISYGLLNLTHYKSNQQPEYLEIDQTYEIQIKLNNIAHKFQKGNFIRVALSTTYWPLVWPLAENPILTINLNDSKLFLPQRTILQGQKQNKFQQPEISKPLEII</sequence>
<proteinExistence type="predicted"/>
<dbReference type="RefSeq" id="XP_004039831.1">
    <property type="nucleotide sequence ID" value="XM_004039783.1"/>
</dbReference>
<evidence type="ECO:0000256" key="1">
    <source>
        <dbReference type="ARBA" id="ARBA00022801"/>
    </source>
</evidence>
<dbReference type="InterPro" id="IPR005674">
    <property type="entry name" value="CocE/Ser_esterase"/>
</dbReference>
<dbReference type="InterPro" id="IPR029058">
    <property type="entry name" value="AB_hydrolase_fold"/>
</dbReference>
<dbReference type="OrthoDB" id="416441at2759"/>
<dbReference type="InterPro" id="IPR013736">
    <property type="entry name" value="Xaa-Pro_dipept_C"/>
</dbReference>